<dbReference type="InterPro" id="IPR000843">
    <property type="entry name" value="HTH_LacI"/>
</dbReference>
<dbReference type="PROSITE" id="PS50932">
    <property type="entry name" value="HTH_LACI_2"/>
    <property type="match status" value="1"/>
</dbReference>
<dbReference type="CDD" id="cd06273">
    <property type="entry name" value="PBP1_LacI-like"/>
    <property type="match status" value="1"/>
</dbReference>
<dbReference type="InterPro" id="IPR010982">
    <property type="entry name" value="Lambda_DNA-bd_dom_sf"/>
</dbReference>
<evidence type="ECO:0000259" key="4">
    <source>
        <dbReference type="PROSITE" id="PS50932"/>
    </source>
</evidence>
<dbReference type="RefSeq" id="WP_271087933.1">
    <property type="nucleotide sequence ID" value="NZ_JAPJZH010000002.1"/>
</dbReference>
<keyword evidence="2 5" id="KW-0238">DNA-binding</keyword>
<protein>
    <submittedName>
        <fullName evidence="5">LacI family DNA-binding transcriptional regulator</fullName>
    </submittedName>
</protein>
<dbReference type="SMART" id="SM00354">
    <property type="entry name" value="HTH_LACI"/>
    <property type="match status" value="1"/>
</dbReference>
<dbReference type="InterPro" id="IPR046335">
    <property type="entry name" value="LacI/GalR-like_sensor"/>
</dbReference>
<evidence type="ECO:0000313" key="5">
    <source>
        <dbReference type="EMBL" id="MDA4844403.1"/>
    </source>
</evidence>
<reference evidence="5" key="1">
    <citation type="submission" date="2022-11" db="EMBL/GenBank/DDBJ databases">
        <title>Hoeflea poritis sp. nov., isolated from scleractinian coral Porites lutea.</title>
        <authorList>
            <person name="Zhang G."/>
            <person name="Wei Q."/>
            <person name="Cai L."/>
        </authorList>
    </citation>
    <scope>NUCLEOTIDE SEQUENCE</scope>
    <source>
        <strain evidence="5">E7-10</strain>
    </source>
</reference>
<gene>
    <name evidence="5" type="ORF">OOZ53_03535</name>
</gene>
<comment type="caution">
    <text evidence="5">The sequence shown here is derived from an EMBL/GenBank/DDBJ whole genome shotgun (WGS) entry which is preliminary data.</text>
</comment>
<accession>A0ABT4VK54</accession>
<keyword evidence="1" id="KW-0805">Transcription regulation</keyword>
<dbReference type="CDD" id="cd01392">
    <property type="entry name" value="HTH_LacI"/>
    <property type="match status" value="1"/>
</dbReference>
<keyword evidence="6" id="KW-1185">Reference proteome</keyword>
<dbReference type="InterPro" id="IPR028082">
    <property type="entry name" value="Peripla_BP_I"/>
</dbReference>
<organism evidence="5 6">
    <name type="scientific">Hoeflea poritis</name>
    <dbReference type="NCBI Taxonomy" id="2993659"/>
    <lineage>
        <taxon>Bacteria</taxon>
        <taxon>Pseudomonadati</taxon>
        <taxon>Pseudomonadota</taxon>
        <taxon>Alphaproteobacteria</taxon>
        <taxon>Hyphomicrobiales</taxon>
        <taxon>Rhizobiaceae</taxon>
        <taxon>Hoeflea</taxon>
    </lineage>
</organism>
<dbReference type="Pfam" id="PF00356">
    <property type="entry name" value="LacI"/>
    <property type="match status" value="1"/>
</dbReference>
<evidence type="ECO:0000256" key="2">
    <source>
        <dbReference type="ARBA" id="ARBA00023125"/>
    </source>
</evidence>
<dbReference type="SUPFAM" id="SSF47413">
    <property type="entry name" value="lambda repressor-like DNA-binding domains"/>
    <property type="match status" value="1"/>
</dbReference>
<dbReference type="Pfam" id="PF13377">
    <property type="entry name" value="Peripla_BP_3"/>
    <property type="match status" value="1"/>
</dbReference>
<sequence>MEKFQPPTLEDVARKAAVSTATVSRCLSRPGTVRQATRERVMQVVSELGYTPNFGAQAMAARRTNTIGAVIPTMDNAIFAKGLQAFQEEISSRGASLLVASSSYKKDLEEKQIRALIARGVDALLLIGDDRDEEIYEYLAKRHIPYVLAWNHRKAASHTYVGFDNFQAAYAMAERVLQHGHRRIAMIAGITEGNDRAFDRRAGVRKALSDHGIADADFSVVECVYSIDAAGDAFETILGTGRRPTAVICGNDVLAAGAILRAKAMGISVPGGISVTGFDDIELSTVVDPGVTTVHVPHRRMGKTAATVLFSALKNRQPKSRKLETHIIERQSLAPPAS</sequence>
<dbReference type="GO" id="GO:0003677">
    <property type="term" value="F:DNA binding"/>
    <property type="evidence" value="ECO:0007669"/>
    <property type="project" value="UniProtKB-KW"/>
</dbReference>
<dbReference type="Proteomes" id="UP001148313">
    <property type="component" value="Unassembled WGS sequence"/>
</dbReference>
<dbReference type="PANTHER" id="PTHR30146:SF138">
    <property type="entry name" value="TRANSCRIPTIONAL REGULATORY PROTEIN"/>
    <property type="match status" value="1"/>
</dbReference>
<dbReference type="EMBL" id="JAPJZH010000002">
    <property type="protein sequence ID" value="MDA4844403.1"/>
    <property type="molecule type" value="Genomic_DNA"/>
</dbReference>
<dbReference type="Gene3D" id="3.40.50.2300">
    <property type="match status" value="2"/>
</dbReference>
<feature type="domain" description="HTH lacI-type" evidence="4">
    <location>
        <begin position="7"/>
        <end position="61"/>
    </location>
</feature>
<evidence type="ECO:0000313" key="6">
    <source>
        <dbReference type="Proteomes" id="UP001148313"/>
    </source>
</evidence>
<evidence type="ECO:0000256" key="3">
    <source>
        <dbReference type="ARBA" id="ARBA00023163"/>
    </source>
</evidence>
<dbReference type="SUPFAM" id="SSF53822">
    <property type="entry name" value="Periplasmic binding protein-like I"/>
    <property type="match status" value="1"/>
</dbReference>
<keyword evidence="3" id="KW-0804">Transcription</keyword>
<evidence type="ECO:0000256" key="1">
    <source>
        <dbReference type="ARBA" id="ARBA00023015"/>
    </source>
</evidence>
<name>A0ABT4VK54_9HYPH</name>
<dbReference type="Gene3D" id="1.10.260.40">
    <property type="entry name" value="lambda repressor-like DNA-binding domains"/>
    <property type="match status" value="1"/>
</dbReference>
<dbReference type="PANTHER" id="PTHR30146">
    <property type="entry name" value="LACI-RELATED TRANSCRIPTIONAL REPRESSOR"/>
    <property type="match status" value="1"/>
</dbReference>
<proteinExistence type="predicted"/>